<organism evidence="9 10">
    <name type="scientific">Labrys okinawensis</name>
    <dbReference type="NCBI Taxonomy" id="346911"/>
    <lineage>
        <taxon>Bacteria</taxon>
        <taxon>Pseudomonadati</taxon>
        <taxon>Pseudomonadota</taxon>
        <taxon>Alphaproteobacteria</taxon>
        <taxon>Hyphomicrobiales</taxon>
        <taxon>Xanthobacteraceae</taxon>
        <taxon>Labrys</taxon>
    </lineage>
</organism>
<dbReference type="GO" id="GO:0005886">
    <property type="term" value="C:plasma membrane"/>
    <property type="evidence" value="ECO:0007669"/>
    <property type="project" value="UniProtKB-SubCell"/>
</dbReference>
<keyword evidence="6 8" id="KW-1133">Transmembrane helix</keyword>
<name>A0A2S9Q644_9HYPH</name>
<protein>
    <submittedName>
        <fullName evidence="9">Branched-chain amino acid ABC transporter permease</fullName>
    </submittedName>
</protein>
<evidence type="ECO:0000256" key="4">
    <source>
        <dbReference type="ARBA" id="ARBA00022519"/>
    </source>
</evidence>
<keyword evidence="7 8" id="KW-0472">Membrane</keyword>
<dbReference type="OrthoDB" id="5083725at2"/>
<evidence type="ECO:0000256" key="6">
    <source>
        <dbReference type="ARBA" id="ARBA00022989"/>
    </source>
</evidence>
<accession>A0A2S9Q644</accession>
<evidence type="ECO:0000256" key="3">
    <source>
        <dbReference type="ARBA" id="ARBA00022475"/>
    </source>
</evidence>
<feature type="transmembrane region" description="Helical" evidence="8">
    <location>
        <begin position="302"/>
        <end position="321"/>
    </location>
</feature>
<dbReference type="EMBL" id="PUEJ01000011">
    <property type="protein sequence ID" value="PRH84821.1"/>
    <property type="molecule type" value="Genomic_DNA"/>
</dbReference>
<comment type="caution">
    <text evidence="9">The sequence shown here is derived from an EMBL/GenBank/DDBJ whole genome shotgun (WGS) entry which is preliminary data.</text>
</comment>
<keyword evidence="3" id="KW-1003">Cell membrane</keyword>
<feature type="transmembrane region" description="Helical" evidence="8">
    <location>
        <begin position="277"/>
        <end position="296"/>
    </location>
</feature>
<gene>
    <name evidence="9" type="ORF">C5L14_25135</name>
</gene>
<evidence type="ECO:0000256" key="7">
    <source>
        <dbReference type="ARBA" id="ARBA00023136"/>
    </source>
</evidence>
<evidence type="ECO:0000256" key="2">
    <source>
        <dbReference type="ARBA" id="ARBA00022448"/>
    </source>
</evidence>
<evidence type="ECO:0000256" key="5">
    <source>
        <dbReference type="ARBA" id="ARBA00022692"/>
    </source>
</evidence>
<feature type="transmembrane region" description="Helical" evidence="8">
    <location>
        <begin position="247"/>
        <end position="265"/>
    </location>
</feature>
<dbReference type="InterPro" id="IPR001851">
    <property type="entry name" value="ABC_transp_permease"/>
</dbReference>
<feature type="transmembrane region" description="Helical" evidence="8">
    <location>
        <begin position="119"/>
        <end position="142"/>
    </location>
</feature>
<sequence length="326" mass="33158">MSTVGAEGPRTRPAAELLRFGIPLALVLVVAVFSALAPGFLTLANITGVLVNNVALTAIVAIAMTLTVASGGTDLSVGTAVDLGSLAFVSAVSAGQPVTLACLYGVGAGIGTGLFNAVLIARLSITPFLATLGTLFIGHSLQQLTTDGGNPAYVPAGSIPPALAFIGHGTLLGVPVSLLLVAVLALGAWLLLEKSSFGRTVLAVGTQEEVARYSGLPVRRILAIVYILSGAVAAVTGILLSSNVNAYVPYSGNAYLLNAIGAAFIGTSLSRTRRASIAGTILGVLLFGFVSNGLLLIGWNFYWQQVGAGVLIFLALLLAFAGRREN</sequence>
<dbReference type="Pfam" id="PF02653">
    <property type="entry name" value="BPD_transp_2"/>
    <property type="match status" value="1"/>
</dbReference>
<dbReference type="PANTHER" id="PTHR32196:SF21">
    <property type="entry name" value="ABC TRANSPORTER PERMEASE PROTEIN YPHD-RELATED"/>
    <property type="match status" value="1"/>
</dbReference>
<evidence type="ECO:0000313" key="9">
    <source>
        <dbReference type="EMBL" id="PRH84821.1"/>
    </source>
</evidence>
<feature type="transmembrane region" description="Helical" evidence="8">
    <location>
        <begin position="50"/>
        <end position="71"/>
    </location>
</feature>
<keyword evidence="4" id="KW-0997">Cell inner membrane</keyword>
<dbReference type="PANTHER" id="PTHR32196">
    <property type="entry name" value="ABC TRANSPORTER PERMEASE PROTEIN YPHD-RELATED-RELATED"/>
    <property type="match status" value="1"/>
</dbReference>
<reference evidence="9 10" key="1">
    <citation type="submission" date="2018-02" db="EMBL/GenBank/DDBJ databases">
        <title>Whole genome sequencing of endophytic bacterium.</title>
        <authorList>
            <person name="Eedara R."/>
            <person name="Podile A.R."/>
        </authorList>
    </citation>
    <scope>NUCLEOTIDE SEQUENCE [LARGE SCALE GENOMIC DNA]</scope>
    <source>
        <strain evidence="9 10">RP1T</strain>
    </source>
</reference>
<dbReference type="Proteomes" id="UP000237682">
    <property type="component" value="Unassembled WGS sequence"/>
</dbReference>
<comment type="subcellular location">
    <subcellularLocation>
        <location evidence="1">Cell membrane</location>
        <topology evidence="1">Multi-pass membrane protein</topology>
    </subcellularLocation>
</comment>
<dbReference type="CDD" id="cd06579">
    <property type="entry name" value="TM_PBP1_transp_AraH_like"/>
    <property type="match status" value="1"/>
</dbReference>
<keyword evidence="10" id="KW-1185">Reference proteome</keyword>
<dbReference type="RefSeq" id="WP_105864811.1">
    <property type="nucleotide sequence ID" value="NZ_PUEJ01000011.1"/>
</dbReference>
<evidence type="ECO:0000256" key="8">
    <source>
        <dbReference type="SAM" id="Phobius"/>
    </source>
</evidence>
<keyword evidence="2" id="KW-0813">Transport</keyword>
<proteinExistence type="predicted"/>
<feature type="transmembrane region" description="Helical" evidence="8">
    <location>
        <begin position="20"/>
        <end position="43"/>
    </location>
</feature>
<dbReference type="GO" id="GO:0022857">
    <property type="term" value="F:transmembrane transporter activity"/>
    <property type="evidence" value="ECO:0007669"/>
    <property type="project" value="InterPro"/>
</dbReference>
<evidence type="ECO:0000313" key="10">
    <source>
        <dbReference type="Proteomes" id="UP000237682"/>
    </source>
</evidence>
<evidence type="ECO:0000256" key="1">
    <source>
        <dbReference type="ARBA" id="ARBA00004651"/>
    </source>
</evidence>
<feature type="transmembrane region" description="Helical" evidence="8">
    <location>
        <begin position="83"/>
        <end position="107"/>
    </location>
</feature>
<keyword evidence="5 8" id="KW-0812">Transmembrane</keyword>
<dbReference type="AlphaFoldDB" id="A0A2S9Q644"/>
<feature type="transmembrane region" description="Helical" evidence="8">
    <location>
        <begin position="221"/>
        <end position="241"/>
    </location>
</feature>
<feature type="transmembrane region" description="Helical" evidence="8">
    <location>
        <begin position="162"/>
        <end position="192"/>
    </location>
</feature>